<dbReference type="GO" id="GO:0003676">
    <property type="term" value="F:nucleic acid binding"/>
    <property type="evidence" value="ECO:0007669"/>
    <property type="project" value="InterPro"/>
</dbReference>
<keyword evidence="1" id="KW-0547">Nucleotide-binding</keyword>
<dbReference type="InterPro" id="IPR044742">
    <property type="entry name" value="DEAD/DEAH_RhlB"/>
</dbReference>
<evidence type="ECO:0000313" key="7">
    <source>
        <dbReference type="EMBL" id="VAW30765.1"/>
    </source>
</evidence>
<keyword evidence="3 7" id="KW-0347">Helicase</keyword>
<reference evidence="7" key="1">
    <citation type="submission" date="2018-06" db="EMBL/GenBank/DDBJ databases">
        <authorList>
            <person name="Zhirakovskaya E."/>
        </authorList>
    </citation>
    <scope>NUCLEOTIDE SEQUENCE</scope>
</reference>
<evidence type="ECO:0000259" key="5">
    <source>
        <dbReference type="PROSITE" id="PS51192"/>
    </source>
</evidence>
<evidence type="ECO:0000256" key="1">
    <source>
        <dbReference type="ARBA" id="ARBA00022741"/>
    </source>
</evidence>
<evidence type="ECO:0000256" key="4">
    <source>
        <dbReference type="ARBA" id="ARBA00022840"/>
    </source>
</evidence>
<gene>
    <name evidence="7" type="ORF">MNBD_CHLOROFLEXI01-1127</name>
</gene>
<dbReference type="EC" id="3.6.4.13" evidence="7"/>
<dbReference type="AlphaFoldDB" id="A0A3B0UIA5"/>
<proteinExistence type="predicted"/>
<dbReference type="PANTHER" id="PTHR47959">
    <property type="entry name" value="ATP-DEPENDENT RNA HELICASE RHLE-RELATED"/>
    <property type="match status" value="1"/>
</dbReference>
<dbReference type="InterPro" id="IPR027417">
    <property type="entry name" value="P-loop_NTPase"/>
</dbReference>
<name>A0A3B0UIA5_9ZZZZ</name>
<sequence length="133" mass="14178">MTIEFTDLNLHPQLVQAVTERGYTTPTPIQEAVIPVMLTGKDILGQAQTGTGKTAAFSLPILHNLTPGLGHVQALVLAPTRELGVQVAEAMVLYGRLRNISVLAVYGGQPYGPQIRSLKRGVDIVVGTPGRLL</sequence>
<dbReference type="Pfam" id="PF00270">
    <property type="entry name" value="DEAD"/>
    <property type="match status" value="1"/>
</dbReference>
<dbReference type="PROSITE" id="PS51195">
    <property type="entry name" value="Q_MOTIF"/>
    <property type="match status" value="1"/>
</dbReference>
<feature type="non-terminal residue" evidence="7">
    <location>
        <position position="133"/>
    </location>
</feature>
<keyword evidence="4" id="KW-0067">ATP-binding</keyword>
<dbReference type="InterPro" id="IPR014014">
    <property type="entry name" value="RNA_helicase_DEAD_Q_motif"/>
</dbReference>
<feature type="domain" description="DEAD-box RNA helicase Q" evidence="6">
    <location>
        <begin position="3"/>
        <end position="31"/>
    </location>
</feature>
<evidence type="ECO:0000256" key="3">
    <source>
        <dbReference type="ARBA" id="ARBA00022806"/>
    </source>
</evidence>
<dbReference type="EMBL" id="UOEU01000081">
    <property type="protein sequence ID" value="VAW30765.1"/>
    <property type="molecule type" value="Genomic_DNA"/>
</dbReference>
<dbReference type="Gene3D" id="3.40.50.300">
    <property type="entry name" value="P-loop containing nucleotide triphosphate hydrolases"/>
    <property type="match status" value="1"/>
</dbReference>
<dbReference type="GO" id="GO:0005829">
    <property type="term" value="C:cytosol"/>
    <property type="evidence" value="ECO:0007669"/>
    <property type="project" value="TreeGrafter"/>
</dbReference>
<dbReference type="CDD" id="cd00268">
    <property type="entry name" value="DEADc"/>
    <property type="match status" value="1"/>
</dbReference>
<dbReference type="InterPro" id="IPR011545">
    <property type="entry name" value="DEAD/DEAH_box_helicase_dom"/>
</dbReference>
<dbReference type="InterPro" id="IPR014001">
    <property type="entry name" value="Helicase_ATP-bd"/>
</dbReference>
<evidence type="ECO:0000256" key="2">
    <source>
        <dbReference type="ARBA" id="ARBA00022801"/>
    </source>
</evidence>
<dbReference type="PANTHER" id="PTHR47959:SF13">
    <property type="entry name" value="ATP-DEPENDENT RNA HELICASE RHLE"/>
    <property type="match status" value="1"/>
</dbReference>
<accession>A0A3B0UIA5</accession>
<dbReference type="PROSITE" id="PS51192">
    <property type="entry name" value="HELICASE_ATP_BIND_1"/>
    <property type="match status" value="1"/>
</dbReference>
<dbReference type="GO" id="GO:0016787">
    <property type="term" value="F:hydrolase activity"/>
    <property type="evidence" value="ECO:0007669"/>
    <property type="project" value="UniProtKB-KW"/>
</dbReference>
<keyword evidence="2 7" id="KW-0378">Hydrolase</keyword>
<protein>
    <submittedName>
        <fullName evidence="7">DEAD-box ATP-dependent RNA helicase DeaD (= CshA)</fullName>
        <ecNumber evidence="7">3.6.4.13</ecNumber>
    </submittedName>
</protein>
<evidence type="ECO:0000259" key="6">
    <source>
        <dbReference type="PROSITE" id="PS51195"/>
    </source>
</evidence>
<dbReference type="GO" id="GO:0005524">
    <property type="term" value="F:ATP binding"/>
    <property type="evidence" value="ECO:0007669"/>
    <property type="project" value="UniProtKB-KW"/>
</dbReference>
<feature type="domain" description="Helicase ATP-binding" evidence="5">
    <location>
        <begin position="34"/>
        <end position="133"/>
    </location>
</feature>
<dbReference type="InterPro" id="IPR050079">
    <property type="entry name" value="DEAD_box_RNA_helicase"/>
</dbReference>
<dbReference type="SUPFAM" id="SSF52540">
    <property type="entry name" value="P-loop containing nucleoside triphosphate hydrolases"/>
    <property type="match status" value="1"/>
</dbReference>
<dbReference type="SMART" id="SM00487">
    <property type="entry name" value="DEXDc"/>
    <property type="match status" value="1"/>
</dbReference>
<organism evidence="7">
    <name type="scientific">hydrothermal vent metagenome</name>
    <dbReference type="NCBI Taxonomy" id="652676"/>
    <lineage>
        <taxon>unclassified sequences</taxon>
        <taxon>metagenomes</taxon>
        <taxon>ecological metagenomes</taxon>
    </lineage>
</organism>
<dbReference type="GO" id="GO:0003724">
    <property type="term" value="F:RNA helicase activity"/>
    <property type="evidence" value="ECO:0007669"/>
    <property type="project" value="UniProtKB-EC"/>
</dbReference>